<gene>
    <name evidence="7" type="ORF">SAMN05660236_2115</name>
</gene>
<comment type="similarity">
    <text evidence="1">Belongs to the sigma-70 factor family. ECF subfamily.</text>
</comment>
<dbReference type="GO" id="GO:0006352">
    <property type="term" value="P:DNA-templated transcription initiation"/>
    <property type="evidence" value="ECO:0007669"/>
    <property type="project" value="InterPro"/>
</dbReference>
<dbReference type="InterPro" id="IPR013249">
    <property type="entry name" value="RNA_pol_sigma70_r4_t2"/>
</dbReference>
<dbReference type="GO" id="GO:0003677">
    <property type="term" value="F:DNA binding"/>
    <property type="evidence" value="ECO:0007669"/>
    <property type="project" value="InterPro"/>
</dbReference>
<evidence type="ECO:0000256" key="4">
    <source>
        <dbReference type="ARBA" id="ARBA00023163"/>
    </source>
</evidence>
<evidence type="ECO:0000313" key="7">
    <source>
        <dbReference type="EMBL" id="SKC62316.1"/>
    </source>
</evidence>
<feature type="domain" description="RNA polymerase sigma-70 region 2" evidence="5">
    <location>
        <begin position="14"/>
        <end position="75"/>
    </location>
</feature>
<evidence type="ECO:0000256" key="1">
    <source>
        <dbReference type="ARBA" id="ARBA00010641"/>
    </source>
</evidence>
<sequence length="179" mass="20844">MKLLAETKWSFFENELKGFVYKRVKDKALTEDIVHDVFIKVQNKIDHLQDTKNVTGWIYQVTKNMIIDHFRKQSKHISTADLNWNDDGSNFNECVENALKKLLLTLPAKYKEALQMAELEDLSQLEMAERLGISYSGVKSRVQRARLMLREKLQEALIIKTDVYGNVVVCVDRDPYCCK</sequence>
<keyword evidence="8" id="KW-1185">Reference proteome</keyword>
<proteinExistence type="inferred from homology"/>
<dbReference type="InterPro" id="IPR013324">
    <property type="entry name" value="RNA_pol_sigma_r3/r4-like"/>
</dbReference>
<dbReference type="Gene3D" id="1.10.10.10">
    <property type="entry name" value="Winged helix-like DNA-binding domain superfamily/Winged helix DNA-binding domain"/>
    <property type="match status" value="1"/>
</dbReference>
<dbReference type="InterPro" id="IPR039425">
    <property type="entry name" value="RNA_pol_sigma-70-like"/>
</dbReference>
<dbReference type="AlphaFoldDB" id="A0A1T5KF27"/>
<dbReference type="EMBL" id="FUZU01000001">
    <property type="protein sequence ID" value="SKC62316.1"/>
    <property type="molecule type" value="Genomic_DNA"/>
</dbReference>
<dbReference type="InterPro" id="IPR013325">
    <property type="entry name" value="RNA_pol_sigma_r2"/>
</dbReference>
<dbReference type="Pfam" id="PF04542">
    <property type="entry name" value="Sigma70_r2"/>
    <property type="match status" value="1"/>
</dbReference>
<evidence type="ECO:0000256" key="3">
    <source>
        <dbReference type="ARBA" id="ARBA00023082"/>
    </source>
</evidence>
<dbReference type="InterPro" id="IPR007627">
    <property type="entry name" value="RNA_pol_sigma70_r2"/>
</dbReference>
<evidence type="ECO:0000259" key="5">
    <source>
        <dbReference type="Pfam" id="PF04542"/>
    </source>
</evidence>
<dbReference type="PANTHER" id="PTHR43133:SF62">
    <property type="entry name" value="RNA POLYMERASE SIGMA FACTOR SIGZ"/>
    <property type="match status" value="1"/>
</dbReference>
<dbReference type="InterPro" id="IPR014284">
    <property type="entry name" value="RNA_pol_sigma-70_dom"/>
</dbReference>
<keyword evidence="4" id="KW-0804">Transcription</keyword>
<dbReference type="GO" id="GO:0016987">
    <property type="term" value="F:sigma factor activity"/>
    <property type="evidence" value="ECO:0007669"/>
    <property type="project" value="UniProtKB-KW"/>
</dbReference>
<keyword evidence="3" id="KW-0731">Sigma factor</keyword>
<evidence type="ECO:0000259" key="6">
    <source>
        <dbReference type="Pfam" id="PF08281"/>
    </source>
</evidence>
<dbReference type="RefSeq" id="WP_079686601.1">
    <property type="nucleotide sequence ID" value="NZ_FUZU01000001.1"/>
</dbReference>
<accession>A0A1T5KF27</accession>
<dbReference type="Proteomes" id="UP000190961">
    <property type="component" value="Unassembled WGS sequence"/>
</dbReference>
<name>A0A1T5KF27_9BACT</name>
<dbReference type="OrthoDB" id="9780326at2"/>
<dbReference type="Gene3D" id="1.10.1740.10">
    <property type="match status" value="1"/>
</dbReference>
<dbReference type="SUPFAM" id="SSF88946">
    <property type="entry name" value="Sigma2 domain of RNA polymerase sigma factors"/>
    <property type="match status" value="1"/>
</dbReference>
<feature type="domain" description="RNA polymerase sigma factor 70 region 4 type 2" evidence="6">
    <location>
        <begin position="98"/>
        <end position="149"/>
    </location>
</feature>
<evidence type="ECO:0000313" key="8">
    <source>
        <dbReference type="Proteomes" id="UP000190961"/>
    </source>
</evidence>
<dbReference type="NCBIfam" id="TIGR02937">
    <property type="entry name" value="sigma70-ECF"/>
    <property type="match status" value="1"/>
</dbReference>
<dbReference type="STRING" id="688867.SAMN05660236_2115"/>
<dbReference type="PANTHER" id="PTHR43133">
    <property type="entry name" value="RNA POLYMERASE ECF-TYPE SIGMA FACTO"/>
    <property type="match status" value="1"/>
</dbReference>
<organism evidence="7 8">
    <name type="scientific">Ohtaekwangia koreensis</name>
    <dbReference type="NCBI Taxonomy" id="688867"/>
    <lineage>
        <taxon>Bacteria</taxon>
        <taxon>Pseudomonadati</taxon>
        <taxon>Bacteroidota</taxon>
        <taxon>Cytophagia</taxon>
        <taxon>Cytophagales</taxon>
        <taxon>Fulvivirgaceae</taxon>
        <taxon>Ohtaekwangia</taxon>
    </lineage>
</organism>
<reference evidence="7 8" key="1">
    <citation type="submission" date="2017-02" db="EMBL/GenBank/DDBJ databases">
        <authorList>
            <person name="Peterson S.W."/>
        </authorList>
    </citation>
    <scope>NUCLEOTIDE SEQUENCE [LARGE SCALE GENOMIC DNA]</scope>
    <source>
        <strain evidence="7 8">DSM 25262</strain>
    </source>
</reference>
<keyword evidence="2" id="KW-0805">Transcription regulation</keyword>
<dbReference type="CDD" id="cd06171">
    <property type="entry name" value="Sigma70_r4"/>
    <property type="match status" value="1"/>
</dbReference>
<dbReference type="Pfam" id="PF08281">
    <property type="entry name" value="Sigma70_r4_2"/>
    <property type="match status" value="1"/>
</dbReference>
<protein>
    <submittedName>
        <fullName evidence="7">RNA polymerase sigma-70 factor, ECF subfamily</fullName>
    </submittedName>
</protein>
<dbReference type="InterPro" id="IPR036388">
    <property type="entry name" value="WH-like_DNA-bd_sf"/>
</dbReference>
<dbReference type="SUPFAM" id="SSF88659">
    <property type="entry name" value="Sigma3 and sigma4 domains of RNA polymerase sigma factors"/>
    <property type="match status" value="1"/>
</dbReference>
<evidence type="ECO:0000256" key="2">
    <source>
        <dbReference type="ARBA" id="ARBA00023015"/>
    </source>
</evidence>